<dbReference type="Pfam" id="PF17677">
    <property type="entry name" value="Glyco_hydro38C2"/>
    <property type="match status" value="1"/>
</dbReference>
<name>A0ABV6AX00_9DEIO</name>
<dbReference type="InterPro" id="IPR028995">
    <property type="entry name" value="Glyco_hydro_57/38_cen_sf"/>
</dbReference>
<dbReference type="InterPro" id="IPR037094">
    <property type="entry name" value="Glyco_hydro_38_cen_sf"/>
</dbReference>
<reference evidence="6 7" key="1">
    <citation type="submission" date="2024-09" db="EMBL/GenBank/DDBJ databases">
        <authorList>
            <person name="Sun Q."/>
            <person name="Mori K."/>
        </authorList>
    </citation>
    <scope>NUCLEOTIDE SEQUENCE [LARGE SCALE GENOMIC DNA]</scope>
    <source>
        <strain evidence="6 7">JCM 13503</strain>
    </source>
</reference>
<dbReference type="InterPro" id="IPR027291">
    <property type="entry name" value="Glyco_hydro_38_N_sf"/>
</dbReference>
<keyword evidence="2" id="KW-0479">Metal-binding</keyword>
<dbReference type="InterPro" id="IPR015341">
    <property type="entry name" value="Glyco_hydro_38_cen"/>
</dbReference>
<organism evidence="6 7">
    <name type="scientific">Deinococcus oregonensis</name>
    <dbReference type="NCBI Taxonomy" id="1805970"/>
    <lineage>
        <taxon>Bacteria</taxon>
        <taxon>Thermotogati</taxon>
        <taxon>Deinococcota</taxon>
        <taxon>Deinococci</taxon>
        <taxon>Deinococcales</taxon>
        <taxon>Deinococcaceae</taxon>
        <taxon>Deinococcus</taxon>
    </lineage>
</organism>
<dbReference type="CDD" id="cd10789">
    <property type="entry name" value="GH38N_AMII_ER_cytosolic"/>
    <property type="match status" value="1"/>
</dbReference>
<dbReference type="InterPro" id="IPR013780">
    <property type="entry name" value="Glyco_hydro_b"/>
</dbReference>
<dbReference type="Pfam" id="PF01074">
    <property type="entry name" value="Glyco_hydro_38N"/>
    <property type="match status" value="1"/>
</dbReference>
<dbReference type="Gene3D" id="2.60.40.1180">
    <property type="entry name" value="Golgi alpha-mannosidase II"/>
    <property type="match status" value="1"/>
</dbReference>
<dbReference type="Proteomes" id="UP001589733">
    <property type="component" value="Unassembled WGS sequence"/>
</dbReference>
<comment type="similarity">
    <text evidence="1">Belongs to the glycosyl hydrolase 38 family.</text>
</comment>
<dbReference type="PANTHER" id="PTHR46017:SF1">
    <property type="entry name" value="ALPHA-MANNOSIDASE 2C1"/>
    <property type="match status" value="1"/>
</dbReference>
<dbReference type="PANTHER" id="PTHR46017">
    <property type="entry name" value="ALPHA-MANNOSIDASE 2C1"/>
    <property type="match status" value="1"/>
</dbReference>
<dbReference type="SMART" id="SM00872">
    <property type="entry name" value="Alpha-mann_mid"/>
    <property type="match status" value="1"/>
</dbReference>
<feature type="domain" description="Glycoside hydrolase family 38 central" evidence="5">
    <location>
        <begin position="268"/>
        <end position="347"/>
    </location>
</feature>
<dbReference type="Gene3D" id="2.70.98.30">
    <property type="entry name" value="Golgi alpha-mannosidase II, domain 4"/>
    <property type="match status" value="1"/>
</dbReference>
<dbReference type="InterPro" id="IPR000602">
    <property type="entry name" value="Glyco_hydro_38_N"/>
</dbReference>
<evidence type="ECO:0000259" key="5">
    <source>
        <dbReference type="SMART" id="SM00872"/>
    </source>
</evidence>
<dbReference type="EMBL" id="JBHLYR010000013">
    <property type="protein sequence ID" value="MFB9991136.1"/>
    <property type="molecule type" value="Genomic_DNA"/>
</dbReference>
<comment type="caution">
    <text evidence="6">The sequence shown here is derived from an EMBL/GenBank/DDBJ whole genome shotgun (WGS) entry which is preliminary data.</text>
</comment>
<gene>
    <name evidence="6" type="ORF">ACFFLM_03945</name>
</gene>
<evidence type="ECO:0000313" key="7">
    <source>
        <dbReference type="Proteomes" id="UP001589733"/>
    </source>
</evidence>
<sequence>MTKLPPRGIFHMIGNAHIDPVWLWNWQEGFQEIKATYRSALDRLREHPDFVFTCSSAAHLSWIADNEPEMFEEIRVRVEEGRWALVGGWWVQADCALPSGEGFVRQGLYGQRFFQAHFGRTADTGYNPDSFGHAGTLPQILLKSGLKHYTFMRPGPHEQALPSRLFWWQGPDGSRVLTFRIPYEYCTWGKDLEPHVRKCTTELGGPVNELMCFYGVGNHGGGPTNENLASIARMNAEGGLPELRLSDPSQYFRAVQELEVPVWADELHHHAVGCYAVHSGVKRWNRSAELALIRAEKLAVLAAAVTGLPYPRADLERAWKRVLFNQFHDILAGTSIESAYEDARNEYGEALATAQHITNAAVQRLSWRVTVPHREGSKPYVIFNPHPWATQIPIEHETGGVPAEFSVTDEQGTSIPVQRVRSEATVTGWRKRLTWMAELPPFGYRTYTILPEAAPETPTVEASDLHLDNGLLRLEIDSQTGGISRLLDHRSGADVFQGPAAMGTVMRDPSDTWSHGVFRYDDVVGHFSDAHSTLLEQGPVRSTIRTTAQFGRSTLTQEFTLYADQPYVQVRVQVAWHGAQQVLKLLFPTHLHFPQVTYEAPYGVTGRPTDGNEEPGHRWVDLTGVYRPSGAIRGLSLINDAKYSYHALENQLGLTVLRSPISAHHDPYVPTEGGNYRLMDQGEQVFTYWLYPHDLTWRDADTPRWAAALTERPVVIPETFHEGPLDPAASFLQIEPANAQITVVKRAEDDHGYVLRVVETHGQPTQAVLNLPFLERTLHVQLGAYELKTILIPDGGGPALTLNLTELETWGEAEDAPH</sequence>
<dbReference type="SUPFAM" id="SSF88688">
    <property type="entry name" value="Families 57/38 glycoside transferase middle domain"/>
    <property type="match status" value="1"/>
</dbReference>
<proteinExistence type="inferred from homology"/>
<dbReference type="InterPro" id="IPR011682">
    <property type="entry name" value="Glyco_hydro_38_C"/>
</dbReference>
<keyword evidence="4" id="KW-0326">Glycosidase</keyword>
<dbReference type="InterPro" id="IPR011013">
    <property type="entry name" value="Gal_mutarotase_sf_dom"/>
</dbReference>
<dbReference type="RefSeq" id="WP_380005766.1">
    <property type="nucleotide sequence ID" value="NZ_JBHLYR010000013.1"/>
</dbReference>
<evidence type="ECO:0000256" key="1">
    <source>
        <dbReference type="ARBA" id="ARBA00009792"/>
    </source>
</evidence>
<protein>
    <submittedName>
        <fullName evidence="6">Alpha-mannosidase</fullName>
    </submittedName>
</protein>
<dbReference type="Pfam" id="PF07748">
    <property type="entry name" value="Glyco_hydro_38C"/>
    <property type="match status" value="1"/>
</dbReference>
<evidence type="ECO:0000313" key="6">
    <source>
        <dbReference type="EMBL" id="MFB9991136.1"/>
    </source>
</evidence>
<evidence type="ECO:0000256" key="2">
    <source>
        <dbReference type="ARBA" id="ARBA00022723"/>
    </source>
</evidence>
<evidence type="ECO:0000256" key="3">
    <source>
        <dbReference type="ARBA" id="ARBA00022801"/>
    </source>
</evidence>
<dbReference type="Gene3D" id="3.20.110.10">
    <property type="entry name" value="Glycoside hydrolase 38, N terminal domain"/>
    <property type="match status" value="1"/>
</dbReference>
<accession>A0ABV6AX00</accession>
<keyword evidence="7" id="KW-1185">Reference proteome</keyword>
<dbReference type="InterPro" id="IPR041147">
    <property type="entry name" value="GH38_C"/>
</dbReference>
<dbReference type="Gene3D" id="1.20.1270.50">
    <property type="entry name" value="Glycoside hydrolase family 38, central domain"/>
    <property type="match status" value="1"/>
</dbReference>
<evidence type="ECO:0000256" key="4">
    <source>
        <dbReference type="ARBA" id="ARBA00023295"/>
    </source>
</evidence>
<dbReference type="InterPro" id="IPR011330">
    <property type="entry name" value="Glyco_hydro/deAcase_b/a-brl"/>
</dbReference>
<dbReference type="SUPFAM" id="SSF74650">
    <property type="entry name" value="Galactose mutarotase-like"/>
    <property type="match status" value="1"/>
</dbReference>
<dbReference type="Pfam" id="PF09261">
    <property type="entry name" value="Alpha-mann_mid"/>
    <property type="match status" value="1"/>
</dbReference>
<dbReference type="SUPFAM" id="SSF88713">
    <property type="entry name" value="Glycoside hydrolase/deacetylase"/>
    <property type="match status" value="1"/>
</dbReference>
<keyword evidence="3" id="KW-0378">Hydrolase</keyword>